<dbReference type="AlphaFoldDB" id="A0A921TDW6"/>
<evidence type="ECO:0000313" key="3">
    <source>
        <dbReference type="EMBL" id="KAF0676662.1"/>
    </source>
</evidence>
<accession>A0A921TDW6</accession>
<dbReference type="SUPFAM" id="SSF51735">
    <property type="entry name" value="NAD(P)-binding Rossmann-fold domains"/>
    <property type="match status" value="1"/>
</dbReference>
<reference evidence="3" key="1">
    <citation type="submission" date="2013-03" db="EMBL/GenBank/DDBJ databases">
        <title>Genome Sequence of the Profundibacterium mesophilum strain KAUST100406-0324T from Red Sea, a novel genus in the family Rhodobacteraceae.</title>
        <authorList>
            <person name="Essack M."/>
            <person name="Alam I."/>
            <person name="Lafi F."/>
            <person name="Alawi W."/>
            <person name="Kamanu F."/>
            <person name="Al-Suwailem A."/>
            <person name="Lee O.O."/>
            <person name="Xu Y."/>
            <person name="Bajic V."/>
            <person name="Qian P.-Y."/>
            <person name="Archer J."/>
        </authorList>
    </citation>
    <scope>NUCLEOTIDE SEQUENCE</scope>
    <source>
        <strain evidence="3">KAUST100406-0324</strain>
    </source>
</reference>
<protein>
    <submittedName>
        <fullName evidence="3">3-oxoacyl-acyl-carrier protein reductase</fullName>
        <ecNumber evidence="3">1.1.1.100</ecNumber>
    </submittedName>
</protein>
<gene>
    <name evidence="3" type="ORF">PMES_00952</name>
</gene>
<evidence type="ECO:0000256" key="2">
    <source>
        <dbReference type="ARBA" id="ARBA00023002"/>
    </source>
</evidence>
<dbReference type="PANTHER" id="PTHR24321:SF8">
    <property type="entry name" value="ESTRADIOL 17-BETA-DEHYDROGENASE 8-RELATED"/>
    <property type="match status" value="1"/>
</dbReference>
<evidence type="ECO:0000313" key="4">
    <source>
        <dbReference type="Proteomes" id="UP000698242"/>
    </source>
</evidence>
<dbReference type="Gene3D" id="3.40.50.720">
    <property type="entry name" value="NAD(P)-binding Rossmann-like Domain"/>
    <property type="match status" value="1"/>
</dbReference>
<proteinExistence type="inferred from homology"/>
<dbReference type="PRINTS" id="PR00081">
    <property type="entry name" value="GDHRDH"/>
</dbReference>
<dbReference type="InterPro" id="IPR020904">
    <property type="entry name" value="Sc_DH/Rdtase_CS"/>
</dbReference>
<dbReference type="EC" id="1.1.1.100" evidence="3"/>
<keyword evidence="4" id="KW-1185">Reference proteome</keyword>
<dbReference type="EMBL" id="APKE01000013">
    <property type="protein sequence ID" value="KAF0676662.1"/>
    <property type="molecule type" value="Genomic_DNA"/>
</dbReference>
<dbReference type="PANTHER" id="PTHR24321">
    <property type="entry name" value="DEHYDROGENASES, SHORT CHAIN"/>
    <property type="match status" value="1"/>
</dbReference>
<dbReference type="FunFam" id="3.40.50.720:FF:000084">
    <property type="entry name" value="Short-chain dehydrogenase reductase"/>
    <property type="match status" value="1"/>
</dbReference>
<organism evidence="3 4">
    <name type="scientific">Profundibacterium mesophilum KAUST100406-0324</name>
    <dbReference type="NCBI Taxonomy" id="1037889"/>
    <lineage>
        <taxon>Bacteria</taxon>
        <taxon>Pseudomonadati</taxon>
        <taxon>Pseudomonadota</taxon>
        <taxon>Alphaproteobacteria</taxon>
        <taxon>Rhodobacterales</taxon>
        <taxon>Roseobacteraceae</taxon>
        <taxon>Profundibacterium</taxon>
    </lineage>
</organism>
<dbReference type="Proteomes" id="UP000698242">
    <property type="component" value="Unassembled WGS sequence"/>
</dbReference>
<comment type="similarity">
    <text evidence="1">Belongs to the short-chain dehydrogenases/reductases (SDR) family.</text>
</comment>
<evidence type="ECO:0000256" key="1">
    <source>
        <dbReference type="ARBA" id="ARBA00006484"/>
    </source>
</evidence>
<dbReference type="InterPro" id="IPR036291">
    <property type="entry name" value="NAD(P)-bd_dom_sf"/>
</dbReference>
<name>A0A921TDW6_9RHOB</name>
<dbReference type="Pfam" id="PF13561">
    <property type="entry name" value="adh_short_C2"/>
    <property type="match status" value="1"/>
</dbReference>
<dbReference type="PRINTS" id="PR00080">
    <property type="entry name" value="SDRFAMILY"/>
</dbReference>
<sequence length="263" mass="27294">MVDGVGMARDAHVDRTARAASSHVMEHDKKLALVTGAAGVIGRGIVAHLLANGWRVAALDRDAAALAELPSDPHMHTVTADIRDEGAVEQAVAQAAGDGALHLLVNNAGISDPQSGPLDTLPAAQWQRWIDTNLTGAMLMSRACTGALRRAGGAIVNVTSTRAAMSEPDCEAYAAAKGGLVALTHAMAISLGPDVRVNAVAPGWIAARDSDLRGVDHEQHPVGRVGRAEDVAEAVLYLAQAGFVTGQELTVDGGMTRKMIYAH</sequence>
<dbReference type="InterPro" id="IPR002347">
    <property type="entry name" value="SDR_fam"/>
</dbReference>
<dbReference type="RefSeq" id="WP_236549699.1">
    <property type="nucleotide sequence ID" value="NZ_APKE01000013.1"/>
</dbReference>
<comment type="caution">
    <text evidence="3">The sequence shown here is derived from an EMBL/GenBank/DDBJ whole genome shotgun (WGS) entry which is preliminary data.</text>
</comment>
<keyword evidence="2 3" id="KW-0560">Oxidoreductase</keyword>
<dbReference type="PROSITE" id="PS00061">
    <property type="entry name" value="ADH_SHORT"/>
    <property type="match status" value="1"/>
</dbReference>
<dbReference type="GO" id="GO:0004316">
    <property type="term" value="F:3-oxoacyl-[acyl-carrier-protein] reductase (NADPH) activity"/>
    <property type="evidence" value="ECO:0007669"/>
    <property type="project" value="UniProtKB-EC"/>
</dbReference>